<comment type="similarity">
    <text evidence="1 2">Belongs to the cytochrome P450 family.</text>
</comment>
<protein>
    <submittedName>
        <fullName evidence="3">Cytochrome P450</fullName>
    </submittedName>
</protein>
<keyword evidence="2" id="KW-0479">Metal-binding</keyword>
<evidence type="ECO:0000256" key="1">
    <source>
        <dbReference type="ARBA" id="ARBA00010617"/>
    </source>
</evidence>
<evidence type="ECO:0000313" key="3">
    <source>
        <dbReference type="EMBL" id="MET1754237.1"/>
    </source>
</evidence>
<dbReference type="InterPro" id="IPR002397">
    <property type="entry name" value="Cyt_P450_B"/>
</dbReference>
<keyword evidence="2" id="KW-0408">Iron</keyword>
<keyword evidence="2" id="KW-0503">Monooxygenase</keyword>
<organism evidence="3 4">
    <name type="scientific">Novosphingobium kalidii</name>
    <dbReference type="NCBI Taxonomy" id="3230299"/>
    <lineage>
        <taxon>Bacteria</taxon>
        <taxon>Pseudomonadati</taxon>
        <taxon>Pseudomonadota</taxon>
        <taxon>Alphaproteobacteria</taxon>
        <taxon>Sphingomonadales</taxon>
        <taxon>Sphingomonadaceae</taxon>
        <taxon>Novosphingobium</taxon>
    </lineage>
</organism>
<gene>
    <name evidence="3" type="ORF">ABVV53_01995</name>
</gene>
<reference evidence="3 4" key="1">
    <citation type="submission" date="2024-07" db="EMBL/GenBank/DDBJ databases">
        <title>Novosphingobium kalidii RD2P27.</title>
        <authorList>
            <person name="Sun J.-Q."/>
        </authorList>
    </citation>
    <scope>NUCLEOTIDE SEQUENCE [LARGE SCALE GENOMIC DNA]</scope>
    <source>
        <strain evidence="3 4">RD2P27</strain>
    </source>
</reference>
<dbReference type="InterPro" id="IPR036396">
    <property type="entry name" value="Cyt_P450_sf"/>
</dbReference>
<dbReference type="EMBL" id="JBEWLY010000007">
    <property type="protein sequence ID" value="MET1754237.1"/>
    <property type="molecule type" value="Genomic_DNA"/>
</dbReference>
<dbReference type="PANTHER" id="PTHR46696">
    <property type="entry name" value="P450, PUTATIVE (EUROFUNG)-RELATED"/>
    <property type="match status" value="1"/>
</dbReference>
<evidence type="ECO:0000313" key="4">
    <source>
        <dbReference type="Proteomes" id="UP001548713"/>
    </source>
</evidence>
<keyword evidence="4" id="KW-1185">Reference proteome</keyword>
<comment type="caution">
    <text evidence="3">The sequence shown here is derived from an EMBL/GenBank/DDBJ whole genome shotgun (WGS) entry which is preliminary data.</text>
</comment>
<keyword evidence="2" id="KW-0560">Oxidoreductase</keyword>
<keyword evidence="2" id="KW-0349">Heme</keyword>
<accession>A0ABV2CXA8</accession>
<proteinExistence type="inferred from homology"/>
<dbReference type="Gene3D" id="1.10.630.10">
    <property type="entry name" value="Cytochrome P450"/>
    <property type="match status" value="1"/>
</dbReference>
<name>A0ABV2CXA8_9SPHN</name>
<dbReference type="PANTHER" id="PTHR46696:SF6">
    <property type="entry name" value="P450, PUTATIVE (EUROFUNG)-RELATED"/>
    <property type="match status" value="1"/>
</dbReference>
<dbReference type="Proteomes" id="UP001548713">
    <property type="component" value="Unassembled WGS sequence"/>
</dbReference>
<dbReference type="PRINTS" id="PR00359">
    <property type="entry name" value="BP450"/>
</dbReference>
<dbReference type="InterPro" id="IPR001128">
    <property type="entry name" value="Cyt_P450"/>
</dbReference>
<dbReference type="PROSITE" id="PS00086">
    <property type="entry name" value="CYTOCHROME_P450"/>
    <property type="match status" value="1"/>
</dbReference>
<sequence>MATTAELPLAKRDYFSDHSLLVDPYAYFEALRAEGPVHRAPNGVIFVTGFQECVDVLRDNDNFSSFQTQLGPMTPLPFVPEGEDISEQIAAAREPHAMSELMVGYDGEQHANARSLLNRLFVPSRLRANEEYMWNFAGELVDDAVTHGGCELISEIATPYVTLVIADLLGVPEEDREAFRKVIDEGPPPGSLDMGEQPRESQVLMFMAQFFMRYVQERRGSPREDVLSELANANYPDGSEPDALEVVKSAMFLFAAGQDTSAKLLGNAMQRVARDKALQAQLRADPKLIAPFLEEVLRLEGSAKATFRLAKRPTRIGGMDIKPGDRIFIGIAAANRDPGRWENPEAFEIGRRRIQEHLGFGRGAHTCLGAPLARVEVRVIFQRFFEKTSDITLADEHFGPHGQVALDYEPSFIIRGLAKLNLKLTPA</sequence>
<dbReference type="SUPFAM" id="SSF48264">
    <property type="entry name" value="Cytochrome P450"/>
    <property type="match status" value="1"/>
</dbReference>
<dbReference type="InterPro" id="IPR017972">
    <property type="entry name" value="Cyt_P450_CS"/>
</dbReference>
<evidence type="ECO:0000256" key="2">
    <source>
        <dbReference type="RuleBase" id="RU000461"/>
    </source>
</evidence>
<dbReference type="Pfam" id="PF00067">
    <property type="entry name" value="p450"/>
    <property type="match status" value="1"/>
</dbReference>
<dbReference type="RefSeq" id="WP_353982646.1">
    <property type="nucleotide sequence ID" value="NZ_JBEWLY010000007.1"/>
</dbReference>